<dbReference type="EMBL" id="BJLD01000002">
    <property type="protein sequence ID" value="GEA44200.1"/>
    <property type="molecule type" value="Genomic_DNA"/>
</dbReference>
<gene>
    <name evidence="1" type="ORF">Cst04h_23700</name>
</gene>
<reference evidence="1 2" key="1">
    <citation type="submission" date="2019-06" db="EMBL/GenBank/DDBJ databases">
        <title>Draft genome sequence of Corynebacterium striatum NBRC 15291.</title>
        <authorList>
            <person name="Miura T."/>
            <person name="Furukawa M."/>
            <person name="Shimamura M."/>
            <person name="Ohyama Y."/>
            <person name="Yamazoe A."/>
            <person name="Kawasaki H."/>
        </authorList>
    </citation>
    <scope>NUCLEOTIDE SEQUENCE [LARGE SCALE GENOMIC DNA]</scope>
    <source>
        <strain evidence="1 2">NBRC 15291</strain>
    </source>
</reference>
<dbReference type="AlphaFoldDB" id="A0AAQ1TUW9"/>
<accession>A0AAQ1TUW9</accession>
<protein>
    <submittedName>
        <fullName evidence="1">Uncharacterized protein</fullName>
    </submittedName>
</protein>
<evidence type="ECO:0000313" key="1">
    <source>
        <dbReference type="EMBL" id="GEA44200.1"/>
    </source>
</evidence>
<organism evidence="1 2">
    <name type="scientific">Corynebacterium striatum</name>
    <dbReference type="NCBI Taxonomy" id="43770"/>
    <lineage>
        <taxon>Bacteria</taxon>
        <taxon>Bacillati</taxon>
        <taxon>Actinomycetota</taxon>
        <taxon>Actinomycetes</taxon>
        <taxon>Mycobacteriales</taxon>
        <taxon>Corynebacteriaceae</taxon>
        <taxon>Corynebacterium</taxon>
    </lineage>
</organism>
<dbReference type="Proteomes" id="UP000315234">
    <property type="component" value="Unassembled WGS sequence"/>
</dbReference>
<dbReference type="RefSeq" id="WP_005530010.1">
    <property type="nucleotide sequence ID" value="NZ_BJLD01000002.1"/>
</dbReference>
<evidence type="ECO:0000313" key="2">
    <source>
        <dbReference type="Proteomes" id="UP000315234"/>
    </source>
</evidence>
<sequence length="112" mass="12760">MLETLYLHATATDAERLLLCLESHLQDQLTAATVISVVLDMDPQEDFEIPPEDSSGQWQKSNCQVRIELRPTDGQALTEDYLDHLGERLLEIFFAVMTDFPEVCFFSILDPD</sequence>
<comment type="caution">
    <text evidence="1">The sequence shown here is derived from an EMBL/GenBank/DDBJ whole genome shotgun (WGS) entry which is preliminary data.</text>
</comment>
<proteinExistence type="predicted"/>
<name>A0AAQ1TUW9_CORST</name>